<dbReference type="PROSITE" id="PS51217">
    <property type="entry name" value="UVRD_HELICASE_CTER"/>
    <property type="match status" value="1"/>
</dbReference>
<organism evidence="14 15">
    <name type="scientific">Candidatus Uhrbacteria bacterium RIFOXYB2_FULL_57_15</name>
    <dbReference type="NCBI Taxonomy" id="1802422"/>
    <lineage>
        <taxon>Bacteria</taxon>
        <taxon>Candidatus Uhriibacteriota</taxon>
    </lineage>
</organism>
<dbReference type="EMBL" id="MGFE01000030">
    <property type="protein sequence ID" value="OGL97696.1"/>
    <property type="molecule type" value="Genomic_DNA"/>
</dbReference>
<comment type="similarity">
    <text evidence="1">Belongs to the helicase family. UvrD subfamily.</text>
</comment>
<evidence type="ECO:0000256" key="2">
    <source>
        <dbReference type="ARBA" id="ARBA00022741"/>
    </source>
</evidence>
<evidence type="ECO:0000256" key="1">
    <source>
        <dbReference type="ARBA" id="ARBA00009922"/>
    </source>
</evidence>
<dbReference type="Gene3D" id="1.10.486.10">
    <property type="entry name" value="PCRA, domain 4"/>
    <property type="match status" value="1"/>
</dbReference>
<dbReference type="GO" id="GO:0043138">
    <property type="term" value="F:3'-5' DNA helicase activity"/>
    <property type="evidence" value="ECO:0007669"/>
    <property type="project" value="UniProtKB-EC"/>
</dbReference>
<sequence length="699" mass="78455">MKEFVLQNQFDPSRCKIDYRKELNEEQLDVVLNGDGPCLVLAGAGSGKTRTITYRVAYLIENGVSPENILLVTFTNKAAREMLGRVEGLLCAYPKGLWGGTFHSIANRLLRVHASAVGHTSNFTIMDEEDARSLIKACVKELAVDTTARRFPSPANLHNVISYAMNSGLSTREAVERKHAGFWNLIPTIERMAELYEIHKANADVVDFDDLLLLLRKLLYTNPAVRDRLATQFQYVLVDEYQDTNTVQADIVRQLASVHQNVLVVGDDAQSIYSFRAAQIRNILDFPKTYPEAQTFRLVTNYRSSPEILSLANAVIGRNRDQFKKELRAVCAGCEKPNLVPAANQFQEAQYIAEQVLQLRDAGTDLRDIAVLFRGSFQSQSLEFELAKRDVPYDYRGGMKFFQRAHIKDVVSHLKLVANVRDVLSWTRVLGLQSGIGTVTAGRIVEKLRGFESAGDLVASPPVIEGKSGRGFDAVLSMLRKMLSGTRPADMVRAVITGGYRDYLEAEYPDFMDRLEDLEQFALFAEPYVDVNTFLEEVTLTEDYGAARENGTDDRERLVLSTIHQAKGLEWDAVFVMGLVDGKFPHQRALDEDGGLEEERRLFYVATTRARRHLFLTYPISSGGDTLMFSQPSQFIQELPDSLVEQIRLRGQPSGGSHGQRPTQSAWRDDEPTIVLDDLGERRPTKPSGGSFLRNIEDL</sequence>
<comment type="caution">
    <text evidence="14">The sequence shown here is derived from an EMBL/GenBank/DDBJ whole genome shotgun (WGS) entry which is preliminary data.</text>
</comment>
<keyword evidence="5 10" id="KW-0067">ATP-binding</keyword>
<feature type="domain" description="UvrD-like helicase ATP-binding" evidence="12">
    <location>
        <begin position="21"/>
        <end position="305"/>
    </location>
</feature>
<evidence type="ECO:0000313" key="14">
    <source>
        <dbReference type="EMBL" id="OGL97696.1"/>
    </source>
</evidence>
<feature type="domain" description="UvrD-like helicase C-terminal" evidence="13">
    <location>
        <begin position="306"/>
        <end position="568"/>
    </location>
</feature>
<dbReference type="InterPro" id="IPR014016">
    <property type="entry name" value="UvrD-like_ATP-bd"/>
</dbReference>
<dbReference type="GO" id="GO:0003677">
    <property type="term" value="F:DNA binding"/>
    <property type="evidence" value="ECO:0007669"/>
    <property type="project" value="InterPro"/>
</dbReference>
<evidence type="ECO:0000256" key="11">
    <source>
        <dbReference type="SAM" id="MobiDB-lite"/>
    </source>
</evidence>
<name>A0A1F7W4Y1_9BACT</name>
<dbReference type="EC" id="5.6.2.4" evidence="8"/>
<keyword evidence="2 10" id="KW-0547">Nucleotide-binding</keyword>
<dbReference type="Gene3D" id="3.40.50.300">
    <property type="entry name" value="P-loop containing nucleotide triphosphate hydrolases"/>
    <property type="match status" value="2"/>
</dbReference>
<dbReference type="Proteomes" id="UP000176501">
    <property type="component" value="Unassembled WGS sequence"/>
</dbReference>
<keyword evidence="3 10" id="KW-0378">Hydrolase</keyword>
<dbReference type="AlphaFoldDB" id="A0A1F7W4Y1"/>
<keyword evidence="6" id="KW-0413">Isomerase</keyword>
<protein>
    <recommendedName>
        <fullName evidence="8">DNA 3'-5' helicase</fullName>
        <ecNumber evidence="8">5.6.2.4</ecNumber>
    </recommendedName>
</protein>
<comment type="catalytic activity">
    <reaction evidence="9">
        <text>ATP + H2O = ADP + phosphate + H(+)</text>
        <dbReference type="Rhea" id="RHEA:13065"/>
        <dbReference type="ChEBI" id="CHEBI:15377"/>
        <dbReference type="ChEBI" id="CHEBI:15378"/>
        <dbReference type="ChEBI" id="CHEBI:30616"/>
        <dbReference type="ChEBI" id="CHEBI:43474"/>
        <dbReference type="ChEBI" id="CHEBI:456216"/>
        <dbReference type="EC" id="5.6.2.4"/>
    </reaction>
</comment>
<dbReference type="SUPFAM" id="SSF52540">
    <property type="entry name" value="P-loop containing nucleoside triphosphate hydrolases"/>
    <property type="match status" value="1"/>
</dbReference>
<dbReference type="PROSITE" id="PS51198">
    <property type="entry name" value="UVRD_HELICASE_ATP_BIND"/>
    <property type="match status" value="1"/>
</dbReference>
<dbReference type="Pfam" id="PF00580">
    <property type="entry name" value="UvrD-helicase"/>
    <property type="match status" value="1"/>
</dbReference>
<evidence type="ECO:0000313" key="15">
    <source>
        <dbReference type="Proteomes" id="UP000176501"/>
    </source>
</evidence>
<dbReference type="PANTHER" id="PTHR11070:SF3">
    <property type="entry name" value="DNA 3'-5' HELICASE"/>
    <property type="match status" value="1"/>
</dbReference>
<dbReference type="GO" id="GO:0000725">
    <property type="term" value="P:recombinational repair"/>
    <property type="evidence" value="ECO:0007669"/>
    <property type="project" value="TreeGrafter"/>
</dbReference>
<dbReference type="Pfam" id="PF13361">
    <property type="entry name" value="UvrD_C"/>
    <property type="match status" value="2"/>
</dbReference>
<proteinExistence type="inferred from homology"/>
<evidence type="ECO:0000256" key="8">
    <source>
        <dbReference type="ARBA" id="ARBA00034808"/>
    </source>
</evidence>
<evidence type="ECO:0000256" key="5">
    <source>
        <dbReference type="ARBA" id="ARBA00022840"/>
    </source>
</evidence>
<accession>A0A1F7W4Y1</accession>
<reference evidence="14 15" key="1">
    <citation type="journal article" date="2016" name="Nat. Commun.">
        <title>Thousands of microbial genomes shed light on interconnected biogeochemical processes in an aquifer system.</title>
        <authorList>
            <person name="Anantharaman K."/>
            <person name="Brown C.T."/>
            <person name="Hug L.A."/>
            <person name="Sharon I."/>
            <person name="Castelle C.J."/>
            <person name="Probst A.J."/>
            <person name="Thomas B.C."/>
            <person name="Singh A."/>
            <person name="Wilkins M.J."/>
            <person name="Karaoz U."/>
            <person name="Brodie E.L."/>
            <person name="Williams K.H."/>
            <person name="Hubbard S.S."/>
            <person name="Banfield J.F."/>
        </authorList>
    </citation>
    <scope>NUCLEOTIDE SEQUENCE [LARGE SCALE GENOMIC DNA]</scope>
</reference>
<comment type="catalytic activity">
    <reaction evidence="7">
        <text>Couples ATP hydrolysis with the unwinding of duplex DNA by translocating in the 3'-5' direction.</text>
        <dbReference type="EC" id="5.6.2.4"/>
    </reaction>
</comment>
<evidence type="ECO:0000256" key="4">
    <source>
        <dbReference type="ARBA" id="ARBA00022806"/>
    </source>
</evidence>
<evidence type="ECO:0000259" key="13">
    <source>
        <dbReference type="PROSITE" id="PS51217"/>
    </source>
</evidence>
<keyword evidence="4 10" id="KW-0347">Helicase</keyword>
<evidence type="ECO:0000256" key="7">
    <source>
        <dbReference type="ARBA" id="ARBA00034617"/>
    </source>
</evidence>
<dbReference type="GO" id="GO:0005829">
    <property type="term" value="C:cytosol"/>
    <property type="evidence" value="ECO:0007669"/>
    <property type="project" value="TreeGrafter"/>
</dbReference>
<dbReference type="InterPro" id="IPR013986">
    <property type="entry name" value="DExx_box_DNA_helicase_dom_sf"/>
</dbReference>
<dbReference type="CDD" id="cd17932">
    <property type="entry name" value="DEXQc_UvrD"/>
    <property type="match status" value="1"/>
</dbReference>
<evidence type="ECO:0000256" key="3">
    <source>
        <dbReference type="ARBA" id="ARBA00022801"/>
    </source>
</evidence>
<dbReference type="GO" id="GO:0005524">
    <property type="term" value="F:ATP binding"/>
    <property type="evidence" value="ECO:0007669"/>
    <property type="project" value="UniProtKB-UniRule"/>
</dbReference>
<dbReference type="CDD" id="cd18807">
    <property type="entry name" value="SF1_C_UvrD"/>
    <property type="match status" value="1"/>
</dbReference>
<dbReference type="InterPro" id="IPR014017">
    <property type="entry name" value="DNA_helicase_UvrD-like_C"/>
</dbReference>
<evidence type="ECO:0000256" key="9">
    <source>
        <dbReference type="ARBA" id="ARBA00048988"/>
    </source>
</evidence>
<dbReference type="PANTHER" id="PTHR11070">
    <property type="entry name" value="UVRD / RECB / PCRA DNA HELICASE FAMILY MEMBER"/>
    <property type="match status" value="1"/>
</dbReference>
<evidence type="ECO:0000259" key="12">
    <source>
        <dbReference type="PROSITE" id="PS51198"/>
    </source>
</evidence>
<dbReference type="Gene3D" id="1.10.10.160">
    <property type="match status" value="1"/>
</dbReference>
<evidence type="ECO:0000256" key="6">
    <source>
        <dbReference type="ARBA" id="ARBA00023235"/>
    </source>
</evidence>
<dbReference type="InterPro" id="IPR027417">
    <property type="entry name" value="P-loop_NTPase"/>
</dbReference>
<evidence type="ECO:0000256" key="10">
    <source>
        <dbReference type="PROSITE-ProRule" id="PRU00560"/>
    </source>
</evidence>
<feature type="binding site" evidence="10">
    <location>
        <begin position="42"/>
        <end position="49"/>
    </location>
    <ligand>
        <name>ATP</name>
        <dbReference type="ChEBI" id="CHEBI:30616"/>
    </ligand>
</feature>
<dbReference type="GO" id="GO:0016887">
    <property type="term" value="F:ATP hydrolysis activity"/>
    <property type="evidence" value="ECO:0007669"/>
    <property type="project" value="RHEA"/>
</dbReference>
<gene>
    <name evidence="14" type="ORF">A2304_00325</name>
</gene>
<feature type="region of interest" description="Disordered" evidence="11">
    <location>
        <begin position="650"/>
        <end position="699"/>
    </location>
</feature>
<dbReference type="InterPro" id="IPR000212">
    <property type="entry name" value="DNA_helicase_UvrD/REP"/>
</dbReference>